<comment type="caution">
    <text evidence="1">The sequence shown here is derived from an EMBL/GenBank/DDBJ whole genome shotgun (WGS) entry which is preliminary data.</text>
</comment>
<proteinExistence type="predicted"/>
<reference evidence="1 2" key="1">
    <citation type="submission" date="2013-09" db="EMBL/GenBank/DDBJ databases">
        <title>Whole genome shotgun sequence of Vibrio ezurae NBRC 102218.</title>
        <authorList>
            <person name="Yoshida I."/>
            <person name="Hosoyama A."/>
            <person name="Numata M."/>
            <person name="Hashimoto M."/>
            <person name="Hosoyama Y."/>
            <person name="Tsuchikane K."/>
            <person name="Noguchi M."/>
            <person name="Hirakata S."/>
            <person name="Ichikawa N."/>
            <person name="Ohji S."/>
            <person name="Yamazoe A."/>
            <person name="Fujita N."/>
        </authorList>
    </citation>
    <scope>NUCLEOTIDE SEQUENCE [LARGE SCALE GENOMIC DNA]</scope>
    <source>
        <strain evidence="1 2">NBRC 102218</strain>
    </source>
</reference>
<evidence type="ECO:0000313" key="2">
    <source>
        <dbReference type="Proteomes" id="UP000016562"/>
    </source>
</evidence>
<organism evidence="1 2">
    <name type="scientific">Vibrio ezurae NBRC 102218</name>
    <dbReference type="NCBI Taxonomy" id="1219080"/>
    <lineage>
        <taxon>Bacteria</taxon>
        <taxon>Pseudomonadati</taxon>
        <taxon>Pseudomonadota</taxon>
        <taxon>Gammaproteobacteria</taxon>
        <taxon>Vibrionales</taxon>
        <taxon>Vibrionaceae</taxon>
        <taxon>Vibrio</taxon>
    </lineage>
</organism>
<name>U3CPA7_9VIBR</name>
<accession>U3CPA7</accession>
<gene>
    <name evidence="1" type="ORF">VEZ01S_21_00970</name>
</gene>
<dbReference type="Proteomes" id="UP000016562">
    <property type="component" value="Unassembled WGS sequence"/>
</dbReference>
<protein>
    <submittedName>
        <fullName evidence="1">Uncharacterized protein</fullName>
    </submittedName>
</protein>
<dbReference type="STRING" id="1219080.VEZ01S_21_00970"/>
<dbReference type="EMBL" id="BATM01000021">
    <property type="protein sequence ID" value="GAD79973.1"/>
    <property type="molecule type" value="Genomic_DNA"/>
</dbReference>
<evidence type="ECO:0000313" key="1">
    <source>
        <dbReference type="EMBL" id="GAD79973.1"/>
    </source>
</evidence>
<keyword evidence="2" id="KW-1185">Reference proteome</keyword>
<sequence>MFSFDTMMKTLKFINKGKAMNSKYIFALSSVLMALISISILTWGSNTKLTNVVLANTNSINSISGMFKSQSINLYDCFAFN</sequence>
<dbReference type="AlphaFoldDB" id="U3CPA7"/>